<dbReference type="EMBL" id="CP034671">
    <property type="protein sequence ID" value="QFZ91182.2"/>
    <property type="molecule type" value="Genomic_DNA"/>
</dbReference>
<name>A0AAT9JTJ7_SYNEL</name>
<evidence type="ECO:0000256" key="1">
    <source>
        <dbReference type="ARBA" id="ARBA00022603"/>
    </source>
</evidence>
<dbReference type="GO" id="GO:0032259">
    <property type="term" value="P:methylation"/>
    <property type="evidence" value="ECO:0007669"/>
    <property type="project" value="UniProtKB-KW"/>
</dbReference>
<evidence type="ECO:0000256" key="2">
    <source>
        <dbReference type="ARBA" id="ARBA00022679"/>
    </source>
</evidence>
<reference evidence="4" key="1">
    <citation type="submission" date="2024-01" db="EMBL/GenBank/DDBJ databases">
        <title>Synechococcus elongatus PCC 11802, a close yet different native of Synechococcus elongatus PCC 11801.</title>
        <authorList>
            <person name="Jaiswal D."/>
            <person name="Sengupta A."/>
            <person name="Sengupta S."/>
            <person name="Pakrasi H.B."/>
            <person name="Wangikar P."/>
        </authorList>
    </citation>
    <scope>NUCLEOTIDE SEQUENCE</scope>
    <source>
        <strain evidence="4">PCC 11802</strain>
    </source>
</reference>
<dbReference type="Gene3D" id="3.40.50.150">
    <property type="entry name" value="Vaccinia Virus protein VP39"/>
    <property type="match status" value="1"/>
</dbReference>
<evidence type="ECO:0000313" key="4">
    <source>
        <dbReference type="EMBL" id="QFZ91182.2"/>
    </source>
</evidence>
<dbReference type="Pfam" id="PF13649">
    <property type="entry name" value="Methyltransf_25"/>
    <property type="match status" value="1"/>
</dbReference>
<proteinExistence type="predicted"/>
<evidence type="ECO:0000259" key="3">
    <source>
        <dbReference type="Pfam" id="PF13649"/>
    </source>
</evidence>
<dbReference type="InterPro" id="IPR041698">
    <property type="entry name" value="Methyltransf_25"/>
</dbReference>
<keyword evidence="2" id="KW-0808">Transferase</keyword>
<keyword evidence="1 4" id="KW-0489">Methyltransferase</keyword>
<dbReference type="PANTHER" id="PTHR44942:SF4">
    <property type="entry name" value="METHYLTRANSFERASE TYPE 11 DOMAIN-CONTAINING PROTEIN"/>
    <property type="match status" value="1"/>
</dbReference>
<dbReference type="SUPFAM" id="SSF53335">
    <property type="entry name" value="S-adenosyl-L-methionine-dependent methyltransferases"/>
    <property type="match status" value="1"/>
</dbReference>
<dbReference type="AlphaFoldDB" id="A0AAT9JTJ7"/>
<dbReference type="CDD" id="cd02440">
    <property type="entry name" value="AdoMet_MTases"/>
    <property type="match status" value="1"/>
</dbReference>
<feature type="domain" description="Methyltransferase" evidence="3">
    <location>
        <begin position="49"/>
        <end position="133"/>
    </location>
</feature>
<dbReference type="GO" id="GO:0008168">
    <property type="term" value="F:methyltransferase activity"/>
    <property type="evidence" value="ECO:0007669"/>
    <property type="project" value="UniProtKB-KW"/>
</dbReference>
<organism evidence="4">
    <name type="scientific">Synechococcus elongatus PCC 11802</name>
    <dbReference type="NCBI Taxonomy" id="2283154"/>
    <lineage>
        <taxon>Bacteria</taxon>
        <taxon>Bacillati</taxon>
        <taxon>Cyanobacteriota</taxon>
        <taxon>Cyanophyceae</taxon>
        <taxon>Synechococcales</taxon>
        <taxon>Synechococcaceae</taxon>
        <taxon>Synechococcus</taxon>
    </lineage>
</organism>
<dbReference type="InterPro" id="IPR051052">
    <property type="entry name" value="Diverse_substrate_MTase"/>
</dbReference>
<sequence length="275" mass="31421">MITKLLPAYDPTLFQGAIPYYVDYRPRYPEAVYRLIQESFHLDGRGRLLDLGCGIGLVALTLEAQFEEVIGIDPDPEMLRVAIQESERQNAQKITWKQGLAEEITGDLGSFRLVTIGRAFHWMDKPTVLQRSYERLDSSHLTDSSKSGIAIIQTEKDIWSNDSEWAQNVLTVIKKWLGERRRVGNTTVPLLYQSDLEILESSPYKQIEKHTIDFQKQWTVNTFIGYLYSTAYCRRDYISDIPAFEADIRAALLASEPSGVFVEDIPITVYLGFKA</sequence>
<protein>
    <submittedName>
        <fullName evidence="4">Methyltransferase domain-containing protein</fullName>
    </submittedName>
</protein>
<gene>
    <name evidence="4" type="ORF">EKO22_01195</name>
</gene>
<dbReference type="PANTHER" id="PTHR44942">
    <property type="entry name" value="METHYLTRANSF_11 DOMAIN-CONTAINING PROTEIN"/>
    <property type="match status" value="1"/>
</dbReference>
<dbReference type="RefSeq" id="WP_208677451.1">
    <property type="nucleotide sequence ID" value="NZ_CP034671.2"/>
</dbReference>
<accession>A0AAT9JTJ7</accession>
<dbReference type="InterPro" id="IPR029063">
    <property type="entry name" value="SAM-dependent_MTases_sf"/>
</dbReference>